<reference evidence="2" key="1">
    <citation type="journal article" date="2013" name="Science">
        <title>The Amborella genome and the evolution of flowering plants.</title>
        <authorList>
            <consortium name="Amborella Genome Project"/>
        </authorList>
    </citation>
    <scope>NUCLEOTIDE SEQUENCE [LARGE SCALE GENOMIC DNA]</scope>
</reference>
<protein>
    <submittedName>
        <fullName evidence="1">Uncharacterized protein</fullName>
    </submittedName>
</protein>
<dbReference type="Gramene" id="ERN09852">
    <property type="protein sequence ID" value="ERN09852"/>
    <property type="gene ID" value="AMTR_s00013p00070900"/>
</dbReference>
<dbReference type="AlphaFoldDB" id="W1PIQ0"/>
<dbReference type="HOGENOM" id="CLU_2907062_0_0_1"/>
<keyword evidence="2" id="KW-1185">Reference proteome</keyword>
<proteinExistence type="predicted"/>
<dbReference type="Proteomes" id="UP000017836">
    <property type="component" value="Unassembled WGS sequence"/>
</dbReference>
<evidence type="ECO:0000313" key="1">
    <source>
        <dbReference type="EMBL" id="ERN09852.1"/>
    </source>
</evidence>
<sequence>MGQEYDLLNMMMFEQCKFGSESHIMAYVNLEDLIDTEYVNLEDLIDPAKESFAACIFRNDRE</sequence>
<name>W1PIQ0_AMBTC</name>
<organism evidence="1 2">
    <name type="scientific">Amborella trichopoda</name>
    <dbReference type="NCBI Taxonomy" id="13333"/>
    <lineage>
        <taxon>Eukaryota</taxon>
        <taxon>Viridiplantae</taxon>
        <taxon>Streptophyta</taxon>
        <taxon>Embryophyta</taxon>
        <taxon>Tracheophyta</taxon>
        <taxon>Spermatophyta</taxon>
        <taxon>Magnoliopsida</taxon>
        <taxon>Amborellales</taxon>
        <taxon>Amborellaceae</taxon>
        <taxon>Amborella</taxon>
    </lineage>
</organism>
<dbReference type="EMBL" id="KI392979">
    <property type="protein sequence ID" value="ERN09852.1"/>
    <property type="molecule type" value="Genomic_DNA"/>
</dbReference>
<gene>
    <name evidence="1" type="ORF">AMTR_s00013p00070900</name>
</gene>
<evidence type="ECO:0000313" key="2">
    <source>
        <dbReference type="Proteomes" id="UP000017836"/>
    </source>
</evidence>
<accession>W1PIQ0</accession>